<sequence length="94" mass="10804">MGGTLSENFTPTQKYSKANIEAVKKSLEAKDFEEKYYKVIQEELIRKLGEYGYFSHALFPDFGDYLGYLSKNFVDVSDNKKDDTKIDPSKLSDD</sequence>
<evidence type="ECO:0000313" key="2">
    <source>
        <dbReference type="Proteomes" id="UP000070779"/>
    </source>
</evidence>
<organism evidence="1 2">
    <name type="scientific">Streptococcus mitis</name>
    <dbReference type="NCBI Taxonomy" id="28037"/>
    <lineage>
        <taxon>Bacteria</taxon>
        <taxon>Bacillati</taxon>
        <taxon>Bacillota</taxon>
        <taxon>Bacilli</taxon>
        <taxon>Lactobacillales</taxon>
        <taxon>Streptococcaceae</taxon>
        <taxon>Streptococcus</taxon>
        <taxon>Streptococcus mitis group</taxon>
    </lineage>
</organism>
<evidence type="ECO:0000313" key="1">
    <source>
        <dbReference type="EMBL" id="KXU11957.1"/>
    </source>
</evidence>
<dbReference type="PATRIC" id="fig|28037.238.peg.1278"/>
<dbReference type="Proteomes" id="UP000070779">
    <property type="component" value="Unassembled WGS sequence"/>
</dbReference>
<dbReference type="EMBL" id="LQZD01000283">
    <property type="protein sequence ID" value="KXU11957.1"/>
    <property type="molecule type" value="Genomic_DNA"/>
</dbReference>
<comment type="caution">
    <text evidence="1">The sequence shown here is derived from an EMBL/GenBank/DDBJ whole genome shotgun (WGS) entry which is preliminary data.</text>
</comment>
<name>A0A139RB56_STRMT</name>
<proteinExistence type="predicted"/>
<dbReference type="AlphaFoldDB" id="A0A139RB56"/>
<protein>
    <submittedName>
        <fullName evidence="1">Uncharacterized protein</fullName>
    </submittedName>
</protein>
<accession>A0A139RB56</accession>
<reference evidence="1 2" key="1">
    <citation type="submission" date="2016-01" db="EMBL/GenBank/DDBJ databases">
        <title>Highly variable Streptococcus oralis are common among viridans streptococci isolated from primates.</title>
        <authorList>
            <person name="Denapaite D."/>
            <person name="Rieger M."/>
            <person name="Koendgen S."/>
            <person name="Brueckner R."/>
            <person name="Ochigava I."/>
            <person name="Kappeler P."/>
            <person name="Maetz-Rensing K."/>
            <person name="Leendertz F."/>
            <person name="Hakenbeck R."/>
        </authorList>
    </citation>
    <scope>NUCLEOTIDE SEQUENCE [LARGE SCALE GENOMIC DNA]</scope>
    <source>
        <strain evidence="1 2">DD22</strain>
    </source>
</reference>
<gene>
    <name evidence="1" type="ORF">SMIDD22_01065</name>
</gene>